<dbReference type="GO" id="GO:0003677">
    <property type="term" value="F:DNA binding"/>
    <property type="evidence" value="ECO:0007669"/>
    <property type="project" value="TreeGrafter"/>
</dbReference>
<dbReference type="InterPro" id="IPR051265">
    <property type="entry name" value="HIBADH-related_NP60_sf"/>
</dbReference>
<reference evidence="4 5" key="1">
    <citation type="submission" date="2017-09" db="EMBL/GenBank/DDBJ databases">
        <title>Comparative genomics of rhizobia isolated from Phaseolus vulgaris in China.</title>
        <authorList>
            <person name="Tong W."/>
        </authorList>
    </citation>
    <scope>NUCLEOTIDE SEQUENCE [LARGE SCALE GENOMIC DNA]</scope>
    <source>
        <strain evidence="4 5">L101</strain>
    </source>
</reference>
<feature type="domain" description="6-phosphogluconate dehydrogenase NADP-binding" evidence="2">
    <location>
        <begin position="3"/>
        <end position="155"/>
    </location>
</feature>
<dbReference type="Gene3D" id="1.10.1040.10">
    <property type="entry name" value="N-(1-d-carboxylethyl)-l-norvaline Dehydrogenase, domain 2"/>
    <property type="match status" value="1"/>
</dbReference>
<organism evidence="4 5">
    <name type="scientific">Rhizobium sophoriradicis</name>
    <dbReference type="NCBI Taxonomy" id="1535245"/>
    <lineage>
        <taxon>Bacteria</taxon>
        <taxon>Pseudomonadati</taxon>
        <taxon>Pseudomonadota</taxon>
        <taxon>Alphaproteobacteria</taxon>
        <taxon>Hyphomicrobiales</taxon>
        <taxon>Rhizobiaceae</taxon>
        <taxon>Rhizobium/Agrobacterium group</taxon>
        <taxon>Rhizobium</taxon>
    </lineage>
</organism>
<dbReference type="GO" id="GO:0000785">
    <property type="term" value="C:chromatin"/>
    <property type="evidence" value="ECO:0007669"/>
    <property type="project" value="TreeGrafter"/>
</dbReference>
<name>A0A2A5KPR8_9HYPH</name>
<dbReference type="EMBL" id="NXDM01000023">
    <property type="protein sequence ID" value="PCK78941.1"/>
    <property type="molecule type" value="Genomic_DNA"/>
</dbReference>
<proteinExistence type="predicted"/>
<evidence type="ECO:0000313" key="5">
    <source>
        <dbReference type="Proteomes" id="UP000218807"/>
    </source>
</evidence>
<dbReference type="GO" id="GO:0140673">
    <property type="term" value="P:transcription elongation-coupled chromatin remodeling"/>
    <property type="evidence" value="ECO:0007669"/>
    <property type="project" value="TreeGrafter"/>
</dbReference>
<dbReference type="Pfam" id="PF03446">
    <property type="entry name" value="NAD_binding_2"/>
    <property type="match status" value="1"/>
</dbReference>
<accession>A0A2A5KPR8</accession>
<dbReference type="PANTHER" id="PTHR43580:SF2">
    <property type="entry name" value="CYTOKINE-LIKE NUCLEAR FACTOR N-PAC"/>
    <property type="match status" value="1"/>
</dbReference>
<dbReference type="PANTHER" id="PTHR43580">
    <property type="entry name" value="OXIDOREDUCTASE GLYR1-RELATED"/>
    <property type="match status" value="1"/>
</dbReference>
<keyword evidence="5" id="KW-1185">Reference proteome</keyword>
<dbReference type="GO" id="GO:0031491">
    <property type="term" value="F:nucleosome binding"/>
    <property type="evidence" value="ECO:0007669"/>
    <property type="project" value="TreeGrafter"/>
</dbReference>
<dbReference type="InterPro" id="IPR048666">
    <property type="entry name" value="RedAm-like_C"/>
</dbReference>
<dbReference type="Proteomes" id="UP000218807">
    <property type="component" value="Unassembled WGS sequence"/>
</dbReference>
<evidence type="ECO:0000256" key="1">
    <source>
        <dbReference type="ARBA" id="ARBA00023002"/>
    </source>
</evidence>
<dbReference type="SUPFAM" id="SSF51735">
    <property type="entry name" value="NAD(P)-binding Rossmann-fold domains"/>
    <property type="match status" value="1"/>
</dbReference>
<dbReference type="SMR" id="A0A2A5KPR8"/>
<dbReference type="InterPro" id="IPR015815">
    <property type="entry name" value="HIBADH-related"/>
</dbReference>
<gene>
    <name evidence="4" type="ORF">CPT34_21485</name>
</gene>
<dbReference type="Pfam" id="PF21761">
    <property type="entry name" value="RedAm-like_C"/>
    <property type="match status" value="1"/>
</dbReference>
<dbReference type="AlphaFoldDB" id="A0A2A5KPR8"/>
<evidence type="ECO:0000259" key="3">
    <source>
        <dbReference type="Pfam" id="PF21761"/>
    </source>
</evidence>
<evidence type="ECO:0000313" key="4">
    <source>
        <dbReference type="EMBL" id="PCK78941.1"/>
    </source>
</evidence>
<dbReference type="GO" id="GO:0016491">
    <property type="term" value="F:oxidoreductase activity"/>
    <property type="evidence" value="ECO:0007669"/>
    <property type="project" value="UniProtKB-KW"/>
</dbReference>
<keyword evidence="1" id="KW-0560">Oxidoreductase</keyword>
<sequence length="292" mass="29876">MANISVLGLGAMGQALAARFLQQGHSVTLWNRTAGKAGFLVAKGAREISSAADAIASSDVAVICLLDYTASNSVLDSAASVLAGRAVVNLTNGTPAQARATAERLESLGTAYLDGGIMATPPMIGGEHALILYSGSKATFEAHVGTLEALGAATYLGADAGLASLHDLALLSGMYGLFAGFFHATALVGSEGIGASAFLKLLGPWMTAMMGELPGYAEKIDTGRHGVNVASNLAMQTAALENILTATREQGVATDLLDPMLDLFRKRDGAGHGNEDISGVLELIRSRNSAVS</sequence>
<dbReference type="GO" id="GO:0050661">
    <property type="term" value="F:NADP binding"/>
    <property type="evidence" value="ECO:0007669"/>
    <property type="project" value="InterPro"/>
</dbReference>
<dbReference type="Gene3D" id="3.40.50.720">
    <property type="entry name" value="NAD(P)-binding Rossmann-like Domain"/>
    <property type="match status" value="1"/>
</dbReference>
<dbReference type="InterPro" id="IPR006115">
    <property type="entry name" value="6PGDH_NADP-bd"/>
</dbReference>
<dbReference type="PIRSF" id="PIRSF000103">
    <property type="entry name" value="HIBADH"/>
    <property type="match status" value="1"/>
</dbReference>
<dbReference type="RefSeq" id="WP_086156137.1">
    <property type="nucleotide sequence ID" value="NZ_NXDM01000023.1"/>
</dbReference>
<dbReference type="InterPro" id="IPR036291">
    <property type="entry name" value="NAD(P)-bd_dom_sf"/>
</dbReference>
<evidence type="ECO:0000259" key="2">
    <source>
        <dbReference type="Pfam" id="PF03446"/>
    </source>
</evidence>
<feature type="domain" description="NADPH-dependent reductive aminase-like C-terminal" evidence="3">
    <location>
        <begin position="159"/>
        <end position="285"/>
    </location>
</feature>
<comment type="caution">
    <text evidence="4">The sequence shown here is derived from an EMBL/GenBank/DDBJ whole genome shotgun (WGS) entry which is preliminary data.</text>
</comment>
<dbReference type="InterPro" id="IPR013328">
    <property type="entry name" value="6PGD_dom2"/>
</dbReference>
<protein>
    <submittedName>
        <fullName evidence="4">NAD(P)-dependent oxidoreductase</fullName>
    </submittedName>
</protein>